<sequence>MRHFQKALGHYQKIYSNYPDNNECLRFLVQLFRKWDYFKKNMQGFKKIRMRNGMIKVYQGQNINLKNTKEEQIRLHQEDDNPVSFTNNTRRANKQPPPKTNVRSNLDDEQFKDGVEDNFLPSYNIYKSVLNSYQLFFLFWQYKKGRLNHTKANYYYYKTF</sequence>
<protein>
    <submittedName>
        <fullName evidence="2">Uncharacterized protein</fullName>
    </submittedName>
</protein>
<dbReference type="OrthoDB" id="1926212at2759"/>
<evidence type="ECO:0000313" key="2">
    <source>
        <dbReference type="EMBL" id="CAD8155949.1"/>
    </source>
</evidence>
<evidence type="ECO:0000313" key="3">
    <source>
        <dbReference type="Proteomes" id="UP000683925"/>
    </source>
</evidence>
<comment type="caution">
    <text evidence="2">The sequence shown here is derived from an EMBL/GenBank/DDBJ whole genome shotgun (WGS) entry which is preliminary data.</text>
</comment>
<organism evidence="2 3">
    <name type="scientific">Paramecium octaurelia</name>
    <dbReference type="NCBI Taxonomy" id="43137"/>
    <lineage>
        <taxon>Eukaryota</taxon>
        <taxon>Sar</taxon>
        <taxon>Alveolata</taxon>
        <taxon>Ciliophora</taxon>
        <taxon>Intramacronucleata</taxon>
        <taxon>Oligohymenophorea</taxon>
        <taxon>Peniculida</taxon>
        <taxon>Parameciidae</taxon>
        <taxon>Paramecium</taxon>
    </lineage>
</organism>
<name>A0A8S1TY75_PAROT</name>
<dbReference type="AlphaFoldDB" id="A0A8S1TY75"/>
<dbReference type="EMBL" id="CAJJDP010000031">
    <property type="protein sequence ID" value="CAD8155949.1"/>
    <property type="molecule type" value="Genomic_DNA"/>
</dbReference>
<accession>A0A8S1TY75</accession>
<dbReference type="Proteomes" id="UP000683925">
    <property type="component" value="Unassembled WGS sequence"/>
</dbReference>
<keyword evidence="3" id="KW-1185">Reference proteome</keyword>
<reference evidence="2" key="1">
    <citation type="submission" date="2021-01" db="EMBL/GenBank/DDBJ databases">
        <authorList>
            <consortium name="Genoscope - CEA"/>
            <person name="William W."/>
        </authorList>
    </citation>
    <scope>NUCLEOTIDE SEQUENCE</scope>
</reference>
<proteinExistence type="predicted"/>
<feature type="region of interest" description="Disordered" evidence="1">
    <location>
        <begin position="77"/>
        <end position="105"/>
    </location>
</feature>
<gene>
    <name evidence="2" type="ORF">POCTA_138.1.T0310214</name>
</gene>
<evidence type="ECO:0000256" key="1">
    <source>
        <dbReference type="SAM" id="MobiDB-lite"/>
    </source>
</evidence>